<dbReference type="EMBL" id="JABFAA010339499">
    <property type="protein sequence ID" value="MBA0701810.1"/>
    <property type="molecule type" value="Genomic_DNA"/>
</dbReference>
<comment type="caution">
    <text evidence="1">The sequence shown here is derived from an EMBL/GenBank/DDBJ whole genome shotgun (WGS) entry which is preliminary data.</text>
</comment>
<gene>
    <name evidence="1" type="ORF">Goari_024862</name>
</gene>
<name>A0A7J8YR47_GOSAI</name>
<sequence length="300" mass="34650">MRSTMANLWHPVKGVQIRDLGEIRREDPLKVSLIYSPMWVQLYNVPIGCVSKNLAIQLGNFIGEFMEYDGSSLGTVSTSSNDDKCIVARRMRGTGKWDQWEKTREVNGKWSGILMNNLMEHDLEDEVFIGEEGKKRNRREMEADLAKAEPNISIVRSRGTLEIIRRLRYMLKLYNPQVVFFMETKISSNQMERVRKSCGFLNGIDVSSDGSKGGLCLAWREYKKIQLKSFSRRHIDVIIDEEDEGHKWRFTGFYGSPYSQGRAEAWNLLRHLGGLVREEGRMEGFRKTLEECDLSDMGFT</sequence>
<accession>A0A7J8YR47</accession>
<keyword evidence="2" id="KW-1185">Reference proteome</keyword>
<reference evidence="1 2" key="1">
    <citation type="journal article" date="2019" name="Genome Biol. Evol.">
        <title>Insights into the evolution of the New World diploid cottons (Gossypium, subgenus Houzingenia) based on genome sequencing.</title>
        <authorList>
            <person name="Grover C.E."/>
            <person name="Arick M.A. 2nd"/>
            <person name="Thrash A."/>
            <person name="Conover J.L."/>
            <person name="Sanders W.S."/>
            <person name="Peterson D.G."/>
            <person name="Frelichowski J.E."/>
            <person name="Scheffler J.A."/>
            <person name="Scheffler B.E."/>
            <person name="Wendel J.F."/>
        </authorList>
    </citation>
    <scope>NUCLEOTIDE SEQUENCE [LARGE SCALE GENOMIC DNA]</scope>
    <source>
        <strain evidence="1">185</strain>
        <tissue evidence="1">Leaf</tissue>
    </source>
</reference>
<dbReference type="SUPFAM" id="SSF56219">
    <property type="entry name" value="DNase I-like"/>
    <property type="match status" value="1"/>
</dbReference>
<feature type="non-terminal residue" evidence="1">
    <location>
        <position position="1"/>
    </location>
</feature>
<evidence type="ECO:0008006" key="3">
    <source>
        <dbReference type="Google" id="ProtNLM"/>
    </source>
</evidence>
<dbReference type="Proteomes" id="UP000593577">
    <property type="component" value="Unassembled WGS sequence"/>
</dbReference>
<evidence type="ECO:0000313" key="2">
    <source>
        <dbReference type="Proteomes" id="UP000593577"/>
    </source>
</evidence>
<protein>
    <recommendedName>
        <fullName evidence="3">DUF4283 domain-containing protein</fullName>
    </recommendedName>
</protein>
<dbReference type="Gene3D" id="3.60.10.10">
    <property type="entry name" value="Endonuclease/exonuclease/phosphatase"/>
    <property type="match status" value="1"/>
</dbReference>
<evidence type="ECO:0000313" key="1">
    <source>
        <dbReference type="EMBL" id="MBA0701810.1"/>
    </source>
</evidence>
<proteinExistence type="predicted"/>
<dbReference type="InterPro" id="IPR036691">
    <property type="entry name" value="Endo/exonu/phosph_ase_sf"/>
</dbReference>
<organism evidence="1 2">
    <name type="scientific">Gossypium aridum</name>
    <name type="common">American cotton</name>
    <name type="synonym">Erioxylum aridum</name>
    <dbReference type="NCBI Taxonomy" id="34290"/>
    <lineage>
        <taxon>Eukaryota</taxon>
        <taxon>Viridiplantae</taxon>
        <taxon>Streptophyta</taxon>
        <taxon>Embryophyta</taxon>
        <taxon>Tracheophyta</taxon>
        <taxon>Spermatophyta</taxon>
        <taxon>Magnoliopsida</taxon>
        <taxon>eudicotyledons</taxon>
        <taxon>Gunneridae</taxon>
        <taxon>Pentapetalae</taxon>
        <taxon>rosids</taxon>
        <taxon>malvids</taxon>
        <taxon>Malvales</taxon>
        <taxon>Malvaceae</taxon>
        <taxon>Malvoideae</taxon>
        <taxon>Gossypium</taxon>
    </lineage>
</organism>
<dbReference type="PANTHER" id="PTHR35218:SF9">
    <property type="entry name" value="ENDONUCLEASE_EXONUCLEASE_PHOSPHATASE DOMAIN-CONTAINING PROTEIN"/>
    <property type="match status" value="1"/>
</dbReference>
<dbReference type="PANTHER" id="PTHR35218">
    <property type="entry name" value="RNASE H DOMAIN-CONTAINING PROTEIN"/>
    <property type="match status" value="1"/>
</dbReference>
<dbReference type="AlphaFoldDB" id="A0A7J8YR47"/>